<proteinExistence type="predicted"/>
<dbReference type="Proteomes" id="UP000001351">
    <property type="component" value="Chromosome"/>
</dbReference>
<keyword evidence="4" id="KW-1185">Reference proteome</keyword>
<evidence type="ECO:0000313" key="4">
    <source>
        <dbReference type="Proteomes" id="UP000001351"/>
    </source>
</evidence>
<sequence>MKTGSFFLLAVGALGLILPTNALACGCCSDPGAYTSSMGKPDANSVELLQEMKFDKTAALYMTPGGFDNTKGLSDLEKDFESESWAASPGEFDLANTFVTKAWQFNFKTPTGKSGTLTLPMPAQMSQFKVDIHDGRTGGGGGPLLYKEWRFKGNVTAGTGIFKSSIIQPTAYFLVFQGRGNDCDNAEDFTHWRLEIEGKNAKYTFFGKMSSGSPAQESEIPVPSGYQDTMP</sequence>
<evidence type="ECO:0000256" key="1">
    <source>
        <dbReference type="SAM" id="MobiDB-lite"/>
    </source>
</evidence>
<evidence type="ECO:0008006" key="5">
    <source>
        <dbReference type="Google" id="ProtNLM"/>
    </source>
</evidence>
<dbReference type="KEGG" id="sur:STAUR_3108"/>
<dbReference type="PROSITE" id="PS51257">
    <property type="entry name" value="PROKAR_LIPOPROTEIN"/>
    <property type="match status" value="1"/>
</dbReference>
<feature type="chain" id="PRO_5003169731" description="Lipoprotein" evidence="2">
    <location>
        <begin position="25"/>
        <end position="231"/>
    </location>
</feature>
<feature type="signal peptide" evidence="2">
    <location>
        <begin position="1"/>
        <end position="24"/>
    </location>
</feature>
<accession>E3FTU8</accession>
<evidence type="ECO:0000256" key="2">
    <source>
        <dbReference type="SAM" id="SignalP"/>
    </source>
</evidence>
<dbReference type="RefSeq" id="WP_013375580.1">
    <property type="nucleotide sequence ID" value="NC_014623.1"/>
</dbReference>
<evidence type="ECO:0000313" key="3">
    <source>
        <dbReference type="EMBL" id="ADO70900.1"/>
    </source>
</evidence>
<dbReference type="AlphaFoldDB" id="E3FTU8"/>
<dbReference type="OrthoDB" id="455674at2"/>
<protein>
    <recommendedName>
        <fullName evidence="5">Lipoprotein</fullName>
    </recommendedName>
</protein>
<reference evidence="3 4" key="1">
    <citation type="journal article" date="2011" name="Mol. Biol. Evol.">
        <title>Comparative genomic analysis of fruiting body formation in Myxococcales.</title>
        <authorList>
            <person name="Huntley S."/>
            <person name="Hamann N."/>
            <person name="Wegener-Feldbrugge S."/>
            <person name="Treuner-Lange A."/>
            <person name="Kube M."/>
            <person name="Reinhardt R."/>
            <person name="Klages S."/>
            <person name="Muller R."/>
            <person name="Ronning C.M."/>
            <person name="Nierman W.C."/>
            <person name="Sogaard-Andersen L."/>
        </authorList>
    </citation>
    <scope>NUCLEOTIDE SEQUENCE [LARGE SCALE GENOMIC DNA]</scope>
    <source>
        <strain evidence="3 4">DW4/3-1</strain>
    </source>
</reference>
<gene>
    <name evidence="3" type="ordered locus">STAUR_3108</name>
</gene>
<dbReference type="HOGENOM" id="CLU_1313696_0_0_7"/>
<dbReference type="EMBL" id="CP002271">
    <property type="protein sequence ID" value="ADO70900.1"/>
    <property type="molecule type" value="Genomic_DNA"/>
</dbReference>
<name>E3FTU8_STIAD</name>
<dbReference type="eggNOG" id="ENOG5032W5A">
    <property type="taxonomic scope" value="Bacteria"/>
</dbReference>
<keyword evidence="2" id="KW-0732">Signal</keyword>
<organism evidence="3 4">
    <name type="scientific">Stigmatella aurantiaca (strain DW4/3-1)</name>
    <dbReference type="NCBI Taxonomy" id="378806"/>
    <lineage>
        <taxon>Bacteria</taxon>
        <taxon>Pseudomonadati</taxon>
        <taxon>Myxococcota</taxon>
        <taxon>Myxococcia</taxon>
        <taxon>Myxococcales</taxon>
        <taxon>Cystobacterineae</taxon>
        <taxon>Archangiaceae</taxon>
        <taxon>Stigmatella</taxon>
    </lineage>
</organism>
<feature type="region of interest" description="Disordered" evidence="1">
    <location>
        <begin position="210"/>
        <end position="231"/>
    </location>
</feature>